<dbReference type="EMBL" id="JBHLZP010000028">
    <property type="protein sequence ID" value="MFB9831788.1"/>
    <property type="molecule type" value="Genomic_DNA"/>
</dbReference>
<accession>A0ABV5Y9T2</accession>
<evidence type="ECO:0000313" key="2">
    <source>
        <dbReference type="EMBL" id="MFB9831788.1"/>
    </source>
</evidence>
<sequence>MPKTTRKGTAKQSELPGTIRRSDAKAQRTFAKAHDSAVAEYGEGQRAYRVAYSALKHTHEKVGDHWEPKNEGAKGPSDERAEGGRHTSAPSAGGVDANASRQHLYDLARRMDVPGRSRMSKGELVQALRNANDRATARARA</sequence>
<dbReference type="InterPro" id="IPR037205">
    <property type="entry name" value="ChaB_sf"/>
</dbReference>
<name>A0ABV5Y9T2_9ACTN</name>
<dbReference type="RefSeq" id="WP_378196582.1">
    <property type="nucleotide sequence ID" value="NZ_JBHLZP010000028.1"/>
</dbReference>
<dbReference type="Pfam" id="PF06150">
    <property type="entry name" value="ChaB"/>
    <property type="match status" value="1"/>
</dbReference>
<feature type="compositionally biased region" description="Basic and acidic residues" evidence="1">
    <location>
        <begin position="103"/>
        <end position="115"/>
    </location>
</feature>
<feature type="compositionally biased region" description="Basic and acidic residues" evidence="1">
    <location>
        <begin position="20"/>
        <end position="37"/>
    </location>
</feature>
<feature type="region of interest" description="Disordered" evidence="1">
    <location>
        <begin position="1"/>
        <end position="38"/>
    </location>
</feature>
<protein>
    <submittedName>
        <fullName evidence="2">ChaB family protein</fullName>
    </submittedName>
</protein>
<feature type="region of interest" description="Disordered" evidence="1">
    <location>
        <begin position="59"/>
        <end position="141"/>
    </location>
</feature>
<organism evidence="2 3">
    <name type="scientific">Actinoallomurus acaciae</name>
    <dbReference type="NCBI Taxonomy" id="502577"/>
    <lineage>
        <taxon>Bacteria</taxon>
        <taxon>Bacillati</taxon>
        <taxon>Actinomycetota</taxon>
        <taxon>Actinomycetes</taxon>
        <taxon>Streptosporangiales</taxon>
        <taxon>Thermomonosporaceae</taxon>
        <taxon>Actinoallomurus</taxon>
    </lineage>
</organism>
<dbReference type="SUPFAM" id="SSF140376">
    <property type="entry name" value="ChaB-like"/>
    <property type="match status" value="1"/>
</dbReference>
<keyword evidence="3" id="KW-1185">Reference proteome</keyword>
<dbReference type="Gene3D" id="1.10.1740.70">
    <property type="entry name" value="ChaB"/>
    <property type="match status" value="1"/>
</dbReference>
<evidence type="ECO:0000256" key="1">
    <source>
        <dbReference type="SAM" id="MobiDB-lite"/>
    </source>
</evidence>
<gene>
    <name evidence="2" type="ORF">ACFFNX_06255</name>
</gene>
<evidence type="ECO:0000313" key="3">
    <source>
        <dbReference type="Proteomes" id="UP001589627"/>
    </source>
</evidence>
<reference evidence="2 3" key="1">
    <citation type="submission" date="2024-09" db="EMBL/GenBank/DDBJ databases">
        <authorList>
            <person name="Sun Q."/>
            <person name="Mori K."/>
        </authorList>
    </citation>
    <scope>NUCLEOTIDE SEQUENCE [LARGE SCALE GENOMIC DNA]</scope>
    <source>
        <strain evidence="2 3">TBRC 0563</strain>
    </source>
</reference>
<proteinExistence type="predicted"/>
<feature type="compositionally biased region" description="Basic and acidic residues" evidence="1">
    <location>
        <begin position="60"/>
        <end position="85"/>
    </location>
</feature>
<comment type="caution">
    <text evidence="2">The sequence shown here is derived from an EMBL/GenBank/DDBJ whole genome shotgun (WGS) entry which is preliminary data.</text>
</comment>
<feature type="compositionally biased region" description="Basic and acidic residues" evidence="1">
    <location>
        <begin position="131"/>
        <end position="141"/>
    </location>
</feature>
<dbReference type="Proteomes" id="UP001589627">
    <property type="component" value="Unassembled WGS sequence"/>
</dbReference>
<dbReference type="InterPro" id="IPR009317">
    <property type="entry name" value="ChaB"/>
</dbReference>